<dbReference type="EMBL" id="LBSX01000001">
    <property type="protein sequence ID" value="KKQ28233.1"/>
    <property type="molecule type" value="Genomic_DNA"/>
</dbReference>
<evidence type="ECO:0000256" key="1">
    <source>
        <dbReference type="ARBA" id="ARBA00004651"/>
    </source>
</evidence>
<evidence type="ECO:0000256" key="5">
    <source>
        <dbReference type="ARBA" id="ARBA00023136"/>
    </source>
</evidence>
<dbReference type="STRING" id="1619046.US42_C0001G0084"/>
<organism evidence="10 11">
    <name type="scientific">Candidatus Magasanikbacteria bacterium GW2011_GWC2_37_14</name>
    <dbReference type="NCBI Taxonomy" id="1619046"/>
    <lineage>
        <taxon>Bacteria</taxon>
        <taxon>Candidatus Magasanikiibacteriota</taxon>
    </lineage>
</organism>
<feature type="domain" description="ABC3 transporter permease C-terminal" evidence="8">
    <location>
        <begin position="296"/>
        <end position="413"/>
    </location>
</feature>
<dbReference type="Proteomes" id="UP000034849">
    <property type="component" value="Unassembled WGS sequence"/>
</dbReference>
<sequence>MLCAMNKIFSSTILAFKALLLQKSRSILTILAISIGISAVIVVFAAGRGLDGLIKGQLDTFGTGIIELETKVPNVGKTSSENGQGQALGIVITTFKNKDLEAIKKHQNITHIYGAVMGQEVVTYQDVEKKVFLQGVSYEAPEVDSTQIDQGRFFTKDEEESLQQVVVLGYSVWQKFFGDEDPVGKSISIKGNKYKVVGVAAERGSAFFMNLDDNLYLPLKTMQKRVLGIDYISFAVAKMKDSSLSKQTQEDLTFIMREEHNITDPNKDDFAVNTMDEAQSMLGNIVGTVTILLVTLVCISLVVGGIGIMNIMYVSVAERTFEIGLRKAVGAKRKDILWQFLTEAVIVTLSGGVTGIVLGAILAYLIMLVAVAYGFAWTYSISLMSIVVAVGFSVVIGLIFGIYPAKKAANLDPIVALRKD</sequence>
<dbReference type="Pfam" id="PF02687">
    <property type="entry name" value="FtsX"/>
    <property type="match status" value="1"/>
</dbReference>
<evidence type="ECO:0000313" key="11">
    <source>
        <dbReference type="Proteomes" id="UP000034849"/>
    </source>
</evidence>
<dbReference type="GO" id="GO:0022857">
    <property type="term" value="F:transmembrane transporter activity"/>
    <property type="evidence" value="ECO:0007669"/>
    <property type="project" value="TreeGrafter"/>
</dbReference>
<proteinExistence type="inferred from homology"/>
<protein>
    <submittedName>
        <fullName evidence="10">Macrolide export ATP-binding/permease protein MacB</fullName>
    </submittedName>
</protein>
<reference evidence="10 11" key="1">
    <citation type="journal article" date="2015" name="Nature">
        <title>rRNA introns, odd ribosomes, and small enigmatic genomes across a large radiation of phyla.</title>
        <authorList>
            <person name="Brown C.T."/>
            <person name="Hug L.A."/>
            <person name="Thomas B.C."/>
            <person name="Sharon I."/>
            <person name="Castelle C.J."/>
            <person name="Singh A."/>
            <person name="Wilkins M.J."/>
            <person name="Williams K.H."/>
            <person name="Banfield J.F."/>
        </authorList>
    </citation>
    <scope>NUCLEOTIDE SEQUENCE [LARGE SCALE GENOMIC DNA]</scope>
</reference>
<dbReference type="InterPro" id="IPR003838">
    <property type="entry name" value="ABC3_permease_C"/>
</dbReference>
<accession>A0A0G0GAU7</accession>
<feature type="transmembrane region" description="Helical" evidence="7">
    <location>
        <begin position="337"/>
        <end position="370"/>
    </location>
</feature>
<dbReference type="PANTHER" id="PTHR30572">
    <property type="entry name" value="MEMBRANE COMPONENT OF TRANSPORTER-RELATED"/>
    <property type="match status" value="1"/>
</dbReference>
<dbReference type="PANTHER" id="PTHR30572:SF4">
    <property type="entry name" value="ABC TRANSPORTER PERMEASE YTRF"/>
    <property type="match status" value="1"/>
</dbReference>
<dbReference type="AlphaFoldDB" id="A0A0G0GAU7"/>
<evidence type="ECO:0000256" key="4">
    <source>
        <dbReference type="ARBA" id="ARBA00022989"/>
    </source>
</evidence>
<evidence type="ECO:0000256" key="3">
    <source>
        <dbReference type="ARBA" id="ARBA00022692"/>
    </source>
</evidence>
<evidence type="ECO:0000259" key="9">
    <source>
        <dbReference type="Pfam" id="PF12704"/>
    </source>
</evidence>
<feature type="domain" description="MacB-like periplasmic core" evidence="9">
    <location>
        <begin position="26"/>
        <end position="253"/>
    </location>
</feature>
<keyword evidence="10" id="KW-0067">ATP-binding</keyword>
<feature type="transmembrane region" description="Helical" evidence="7">
    <location>
        <begin position="376"/>
        <end position="403"/>
    </location>
</feature>
<dbReference type="Pfam" id="PF12704">
    <property type="entry name" value="MacB_PCD"/>
    <property type="match status" value="1"/>
</dbReference>
<evidence type="ECO:0000313" key="10">
    <source>
        <dbReference type="EMBL" id="KKQ28233.1"/>
    </source>
</evidence>
<dbReference type="GO" id="GO:0005524">
    <property type="term" value="F:ATP binding"/>
    <property type="evidence" value="ECO:0007669"/>
    <property type="project" value="UniProtKB-KW"/>
</dbReference>
<comment type="subcellular location">
    <subcellularLocation>
        <location evidence="1">Cell membrane</location>
        <topology evidence="1">Multi-pass membrane protein</topology>
    </subcellularLocation>
</comment>
<evidence type="ECO:0000259" key="8">
    <source>
        <dbReference type="Pfam" id="PF02687"/>
    </source>
</evidence>
<keyword evidence="5 7" id="KW-0472">Membrane</keyword>
<evidence type="ECO:0000256" key="2">
    <source>
        <dbReference type="ARBA" id="ARBA00022475"/>
    </source>
</evidence>
<keyword evidence="10" id="KW-0547">Nucleotide-binding</keyword>
<keyword evidence="4 7" id="KW-1133">Transmembrane helix</keyword>
<dbReference type="GO" id="GO:0005886">
    <property type="term" value="C:plasma membrane"/>
    <property type="evidence" value="ECO:0007669"/>
    <property type="project" value="UniProtKB-SubCell"/>
</dbReference>
<gene>
    <name evidence="10" type="ORF">US42_C0001G0084</name>
</gene>
<comment type="caution">
    <text evidence="10">The sequence shown here is derived from an EMBL/GenBank/DDBJ whole genome shotgun (WGS) entry which is preliminary data.</text>
</comment>
<name>A0A0G0GAU7_9BACT</name>
<comment type="similarity">
    <text evidence="6">Belongs to the ABC-4 integral membrane protein family.</text>
</comment>
<feature type="transmembrane region" description="Helical" evidence="7">
    <location>
        <begin position="27"/>
        <end position="47"/>
    </location>
</feature>
<dbReference type="InterPro" id="IPR050250">
    <property type="entry name" value="Macrolide_Exporter_MacB"/>
</dbReference>
<keyword evidence="2" id="KW-1003">Cell membrane</keyword>
<dbReference type="InterPro" id="IPR025857">
    <property type="entry name" value="MacB_PCD"/>
</dbReference>
<keyword evidence="3 7" id="KW-0812">Transmembrane</keyword>
<evidence type="ECO:0000256" key="6">
    <source>
        <dbReference type="ARBA" id="ARBA00038076"/>
    </source>
</evidence>
<evidence type="ECO:0000256" key="7">
    <source>
        <dbReference type="SAM" id="Phobius"/>
    </source>
</evidence>
<feature type="transmembrane region" description="Helical" evidence="7">
    <location>
        <begin position="289"/>
        <end position="316"/>
    </location>
</feature>